<evidence type="ECO:0000313" key="3">
    <source>
        <dbReference type="EMBL" id="EER03994.1"/>
    </source>
</evidence>
<keyword evidence="2" id="KW-1133">Transmembrane helix</keyword>
<evidence type="ECO:0000256" key="1">
    <source>
        <dbReference type="SAM" id="MobiDB-lite"/>
    </source>
</evidence>
<feature type="transmembrane region" description="Helical" evidence="2">
    <location>
        <begin position="30"/>
        <end position="51"/>
    </location>
</feature>
<evidence type="ECO:0000256" key="2">
    <source>
        <dbReference type="SAM" id="Phobius"/>
    </source>
</evidence>
<keyword evidence="2" id="KW-0812">Transmembrane</keyword>
<organism evidence="4">
    <name type="scientific">Perkinsus marinus (strain ATCC 50983 / TXsc)</name>
    <dbReference type="NCBI Taxonomy" id="423536"/>
    <lineage>
        <taxon>Eukaryota</taxon>
        <taxon>Sar</taxon>
        <taxon>Alveolata</taxon>
        <taxon>Perkinsozoa</taxon>
        <taxon>Perkinsea</taxon>
        <taxon>Perkinsida</taxon>
        <taxon>Perkinsidae</taxon>
        <taxon>Perkinsus</taxon>
    </lineage>
</organism>
<dbReference type="Proteomes" id="UP000007800">
    <property type="component" value="Unassembled WGS sequence"/>
</dbReference>
<accession>C5LH23</accession>
<feature type="compositionally biased region" description="Basic and acidic residues" evidence="1">
    <location>
        <begin position="95"/>
        <end position="110"/>
    </location>
</feature>
<dbReference type="GeneID" id="9044903"/>
<gene>
    <name evidence="3" type="ORF">Pmar_PMAR024862</name>
</gene>
<protein>
    <submittedName>
        <fullName evidence="3">Uncharacterized protein</fullName>
    </submittedName>
</protein>
<dbReference type="InParanoid" id="C5LH23"/>
<keyword evidence="4" id="KW-1185">Reference proteome</keyword>
<dbReference type="AlphaFoldDB" id="C5LH23"/>
<proteinExistence type="predicted"/>
<sequence>MSHSPSSSSVESLSSLLEASLVGQPLGSMILLWMSTACVLALSLTYIYLYYHTLGPRPQRGSIENAQDAEVEEIQPNVENTTTVPAGGAAPIDQDDGKHSSARKGRGDRGCLADRASQCFEQLKNSTTPEEEINSLNKIKDLFAEIERGNAPRARVVSAETIICSQLVQSDFLSILNRAKSNEESPEGSIPPELRELSTWLIEKTVPIIWST</sequence>
<dbReference type="EMBL" id="GG682003">
    <property type="protein sequence ID" value="EER03994.1"/>
    <property type="molecule type" value="Genomic_DNA"/>
</dbReference>
<keyword evidence="2" id="KW-0472">Membrane</keyword>
<feature type="region of interest" description="Disordered" evidence="1">
    <location>
        <begin position="76"/>
        <end position="110"/>
    </location>
</feature>
<name>C5LH23_PERM5</name>
<dbReference type="RefSeq" id="XP_002772178.1">
    <property type="nucleotide sequence ID" value="XM_002772132.1"/>
</dbReference>
<reference evidence="3 4" key="1">
    <citation type="submission" date="2008-07" db="EMBL/GenBank/DDBJ databases">
        <authorList>
            <person name="El-Sayed N."/>
            <person name="Caler E."/>
            <person name="Inman J."/>
            <person name="Amedeo P."/>
            <person name="Hass B."/>
            <person name="Wortman J."/>
        </authorList>
    </citation>
    <scope>NUCLEOTIDE SEQUENCE [LARGE SCALE GENOMIC DNA]</scope>
    <source>
        <strain evidence="4">ATCC 50983 / TXsc</strain>
    </source>
</reference>
<evidence type="ECO:0000313" key="4">
    <source>
        <dbReference type="Proteomes" id="UP000007800"/>
    </source>
</evidence>